<evidence type="ECO:0000313" key="1">
    <source>
        <dbReference type="EMBL" id="KAG5288503.1"/>
    </source>
</evidence>
<accession>A0A8H7YEK0</accession>
<dbReference type="PROSITE" id="PS51257">
    <property type="entry name" value="PROKAR_LIPOPROTEIN"/>
    <property type="match status" value="1"/>
</dbReference>
<name>A0A8H7YEK0_AJECA</name>
<sequence length="104" mass="11378">MPATAKSAEIYSTWGIHFHAAGSCTTKIGVDRMISLAKLCLRMCDPAEKARSSGSEQGCQHINQTTSIAHDMMQQVDLSATSCVSSLRWKLLLCLVWHGVMNHS</sequence>
<protein>
    <submittedName>
        <fullName evidence="1">Uncharacterized protein</fullName>
    </submittedName>
</protein>
<dbReference type="Proteomes" id="UP000670092">
    <property type="component" value="Unassembled WGS sequence"/>
</dbReference>
<gene>
    <name evidence="1" type="ORF">I7I52_12012</name>
</gene>
<organism evidence="1 2">
    <name type="scientific">Ajellomyces capsulatus</name>
    <name type="common">Darling's disease fungus</name>
    <name type="synonym">Histoplasma capsulatum</name>
    <dbReference type="NCBI Taxonomy" id="5037"/>
    <lineage>
        <taxon>Eukaryota</taxon>
        <taxon>Fungi</taxon>
        <taxon>Dikarya</taxon>
        <taxon>Ascomycota</taxon>
        <taxon>Pezizomycotina</taxon>
        <taxon>Eurotiomycetes</taxon>
        <taxon>Eurotiomycetidae</taxon>
        <taxon>Onygenales</taxon>
        <taxon>Ajellomycetaceae</taxon>
        <taxon>Histoplasma</taxon>
    </lineage>
</organism>
<proteinExistence type="predicted"/>
<dbReference type="EMBL" id="JAEVHI010000006">
    <property type="protein sequence ID" value="KAG5288503.1"/>
    <property type="molecule type" value="Genomic_DNA"/>
</dbReference>
<evidence type="ECO:0000313" key="2">
    <source>
        <dbReference type="Proteomes" id="UP000670092"/>
    </source>
</evidence>
<dbReference type="VEuPathDB" id="FungiDB:I7I52_12012"/>
<dbReference type="AlphaFoldDB" id="A0A8H7YEK0"/>
<reference evidence="1 2" key="1">
    <citation type="submission" date="2021-01" db="EMBL/GenBank/DDBJ databases">
        <title>Chromosome-level genome assembly of a human fungal pathogen reveals clustering of transcriptionally co-regulated genes.</title>
        <authorList>
            <person name="Voorhies M."/>
            <person name="Cohen S."/>
            <person name="Shea T.P."/>
            <person name="Petrus S."/>
            <person name="Munoz J.F."/>
            <person name="Poplawski S."/>
            <person name="Goldman W.E."/>
            <person name="Michael T."/>
            <person name="Cuomo C.A."/>
            <person name="Sil A."/>
            <person name="Beyhan S."/>
        </authorList>
    </citation>
    <scope>NUCLEOTIDE SEQUENCE [LARGE SCALE GENOMIC DNA]</scope>
    <source>
        <strain evidence="1 2">G184AR</strain>
    </source>
</reference>
<comment type="caution">
    <text evidence="1">The sequence shown here is derived from an EMBL/GenBank/DDBJ whole genome shotgun (WGS) entry which is preliminary data.</text>
</comment>